<dbReference type="OMA" id="DLWDVTE"/>
<dbReference type="Gramene" id="OIT22493">
    <property type="protein sequence ID" value="OIT22493"/>
    <property type="gene ID" value="A4A49_55426"/>
</dbReference>
<evidence type="ECO:0000313" key="1">
    <source>
        <dbReference type="EMBL" id="OIT22493.1"/>
    </source>
</evidence>
<dbReference type="PANTHER" id="PTHR36264">
    <property type="entry name" value="SET DOMAIN-CONTAINING PROTEIN"/>
    <property type="match status" value="1"/>
</dbReference>
<dbReference type="AlphaFoldDB" id="A0A1J6JXK4"/>
<keyword evidence="2" id="KW-1185">Reference proteome</keyword>
<name>A0A1J6JXK4_NICAT</name>
<proteinExistence type="predicted"/>
<accession>A0A1J6JXK4</accession>
<protein>
    <submittedName>
        <fullName evidence="1">Uncharacterized protein</fullName>
    </submittedName>
</protein>
<evidence type="ECO:0000313" key="2">
    <source>
        <dbReference type="Proteomes" id="UP000187609"/>
    </source>
</evidence>
<organism evidence="1 2">
    <name type="scientific">Nicotiana attenuata</name>
    <name type="common">Coyote tobacco</name>
    <dbReference type="NCBI Taxonomy" id="49451"/>
    <lineage>
        <taxon>Eukaryota</taxon>
        <taxon>Viridiplantae</taxon>
        <taxon>Streptophyta</taxon>
        <taxon>Embryophyta</taxon>
        <taxon>Tracheophyta</taxon>
        <taxon>Spermatophyta</taxon>
        <taxon>Magnoliopsida</taxon>
        <taxon>eudicotyledons</taxon>
        <taxon>Gunneridae</taxon>
        <taxon>Pentapetalae</taxon>
        <taxon>asterids</taxon>
        <taxon>lamiids</taxon>
        <taxon>Solanales</taxon>
        <taxon>Solanaceae</taxon>
        <taxon>Nicotianoideae</taxon>
        <taxon>Nicotianeae</taxon>
        <taxon>Nicotiana</taxon>
    </lineage>
</organism>
<reference evidence="1" key="1">
    <citation type="submission" date="2016-11" db="EMBL/GenBank/DDBJ databases">
        <title>The genome of Nicotiana attenuata.</title>
        <authorList>
            <person name="Xu S."/>
            <person name="Brockmoeller T."/>
            <person name="Gaquerel E."/>
            <person name="Navarro A."/>
            <person name="Kuhl H."/>
            <person name="Gase K."/>
            <person name="Ling Z."/>
            <person name="Zhou W."/>
            <person name="Kreitzer C."/>
            <person name="Stanke M."/>
            <person name="Tang H."/>
            <person name="Lyons E."/>
            <person name="Pandey P."/>
            <person name="Pandey S.P."/>
            <person name="Timmermann B."/>
            <person name="Baldwin I.T."/>
        </authorList>
    </citation>
    <scope>NUCLEOTIDE SEQUENCE [LARGE SCALE GENOMIC DNA]</scope>
    <source>
        <strain evidence="1">UT</strain>
    </source>
</reference>
<sequence>MKKTLVYNFIPTKAEEEACRASNTPWIVTRQIKEIRDIYPPPIIDLKDPWQIKKIVTHYEAVVGKLVVPSAEAFEHIFRYWTVDMANVVESGRKKNVGLWDETDQKNPKKYHDELAYFEMLPNNDYALVCLDLFKDRGLSVDDEIGLYWDPRSSNFKFKLFCKGHV</sequence>
<gene>
    <name evidence="1" type="ORF">A4A49_55426</name>
</gene>
<dbReference type="PANTHER" id="PTHR36264:SF5">
    <property type="entry name" value="SET DOMAIN-CONTAINING PROTEIN"/>
    <property type="match status" value="1"/>
</dbReference>
<comment type="caution">
    <text evidence="1">The sequence shown here is derived from an EMBL/GenBank/DDBJ whole genome shotgun (WGS) entry which is preliminary data.</text>
</comment>
<dbReference type="EMBL" id="MJEQ01003643">
    <property type="protein sequence ID" value="OIT22493.1"/>
    <property type="molecule type" value="Genomic_DNA"/>
</dbReference>
<dbReference type="Proteomes" id="UP000187609">
    <property type="component" value="Unassembled WGS sequence"/>
</dbReference>